<dbReference type="SUPFAM" id="SSF52047">
    <property type="entry name" value="RNI-like"/>
    <property type="match status" value="1"/>
</dbReference>
<dbReference type="PANTHER" id="PTHR23155">
    <property type="entry name" value="DISEASE RESISTANCE PROTEIN RP"/>
    <property type="match status" value="1"/>
</dbReference>
<dbReference type="Pfam" id="PF23598">
    <property type="entry name" value="LRR_14"/>
    <property type="match status" value="1"/>
</dbReference>
<organism evidence="3 4">
    <name type="scientific">Hibiscus sabdariffa</name>
    <name type="common">roselle</name>
    <dbReference type="NCBI Taxonomy" id="183260"/>
    <lineage>
        <taxon>Eukaryota</taxon>
        <taxon>Viridiplantae</taxon>
        <taxon>Streptophyta</taxon>
        <taxon>Embryophyta</taxon>
        <taxon>Tracheophyta</taxon>
        <taxon>Spermatophyta</taxon>
        <taxon>Magnoliopsida</taxon>
        <taxon>eudicotyledons</taxon>
        <taxon>Gunneridae</taxon>
        <taxon>Pentapetalae</taxon>
        <taxon>rosids</taxon>
        <taxon>malvids</taxon>
        <taxon>Malvales</taxon>
        <taxon>Malvaceae</taxon>
        <taxon>Malvoideae</taxon>
        <taxon>Hibiscus</taxon>
    </lineage>
</organism>
<evidence type="ECO:0000256" key="1">
    <source>
        <dbReference type="ARBA" id="ARBA00022737"/>
    </source>
</evidence>
<dbReference type="Proteomes" id="UP001472677">
    <property type="component" value="Unassembled WGS sequence"/>
</dbReference>
<accession>A0ABR2AP92</accession>
<evidence type="ECO:0000259" key="2">
    <source>
        <dbReference type="Pfam" id="PF23598"/>
    </source>
</evidence>
<dbReference type="InterPro" id="IPR032675">
    <property type="entry name" value="LRR_dom_sf"/>
</dbReference>
<dbReference type="Gene3D" id="3.80.10.10">
    <property type="entry name" value="Ribonuclease Inhibitor"/>
    <property type="match status" value="1"/>
</dbReference>
<reference evidence="3 4" key="1">
    <citation type="journal article" date="2024" name="G3 (Bethesda)">
        <title>Genome assembly of Hibiscus sabdariffa L. provides insights into metabolisms of medicinal natural products.</title>
        <authorList>
            <person name="Kim T."/>
        </authorList>
    </citation>
    <scope>NUCLEOTIDE SEQUENCE [LARGE SCALE GENOMIC DNA]</scope>
    <source>
        <strain evidence="3">TK-2024</strain>
        <tissue evidence="3">Old leaves</tissue>
    </source>
</reference>
<keyword evidence="4" id="KW-1185">Reference proteome</keyword>
<evidence type="ECO:0000313" key="3">
    <source>
        <dbReference type="EMBL" id="KAK8495660.1"/>
    </source>
</evidence>
<dbReference type="PANTHER" id="PTHR23155:SF1076">
    <property type="entry name" value="LEUCINE-RICH REPEAT (LRR) FAMILY PROTEIN-RELATED"/>
    <property type="match status" value="1"/>
</dbReference>
<proteinExistence type="predicted"/>
<protein>
    <recommendedName>
        <fullName evidence="2">Disease resistance R13L4/SHOC-2-like LRR domain-containing protein</fullName>
    </recommendedName>
</protein>
<dbReference type="InterPro" id="IPR044974">
    <property type="entry name" value="Disease_R_plants"/>
</dbReference>
<name>A0ABR2AP92_9ROSI</name>
<comment type="caution">
    <text evidence="3">The sequence shown here is derived from an EMBL/GenBank/DDBJ whole genome shotgun (WGS) entry which is preliminary data.</text>
</comment>
<gene>
    <name evidence="3" type="ORF">V6N12_036728</name>
</gene>
<evidence type="ECO:0000313" key="4">
    <source>
        <dbReference type="Proteomes" id="UP001472677"/>
    </source>
</evidence>
<sequence>MDKGRDKGTNGTLSIQQKIRGLPTPYKADGIFESATFLKEFEDHYSDLDVRHKLCLLCFAIFPENVVVKKRLLRFWWEGEKLHLETKEEKKEKEKLMSETKGKWWVNKILEKFVEMGFVEPVTKRNRSQDVPAPIAKEGEKEKEKEIVKYPENLQTVFNVSEKFPHLFKELFSKMKNIGVLYMGRWEPTVERHIMEKEKMEFLAGLENLRRLRACHNLEELPKEVGSLKILTHLDLSECFWIDIIPKQLSHLSNPKVLKGFVINKISPCTLRNLTKLSNLAKLSIYVKDDDFSLDETATLFSKFGKLQKLKIEWEKPTTSMWRTENKWEVKILRLKYLANIKINWKELQVNWNVWRNSNVLKSFYAHAKQVECGCPVQATPNTLRREFARHH</sequence>
<dbReference type="InterPro" id="IPR055414">
    <property type="entry name" value="LRR_R13L4/SHOC2-like"/>
</dbReference>
<dbReference type="EMBL" id="JBBPBM010000418">
    <property type="protein sequence ID" value="KAK8495660.1"/>
    <property type="molecule type" value="Genomic_DNA"/>
</dbReference>
<keyword evidence="1" id="KW-0677">Repeat</keyword>
<feature type="domain" description="Disease resistance R13L4/SHOC-2-like LRR" evidence="2">
    <location>
        <begin position="193"/>
        <end position="368"/>
    </location>
</feature>